<organism evidence="1 2">
    <name type="scientific">Kitasatospora terrestris</name>
    <dbReference type="NCBI Taxonomy" id="258051"/>
    <lineage>
        <taxon>Bacteria</taxon>
        <taxon>Bacillati</taxon>
        <taxon>Actinomycetota</taxon>
        <taxon>Actinomycetes</taxon>
        <taxon>Kitasatosporales</taxon>
        <taxon>Streptomycetaceae</taxon>
        <taxon>Kitasatospora</taxon>
    </lineage>
</organism>
<dbReference type="RefSeq" id="WP_345698115.1">
    <property type="nucleotide sequence ID" value="NZ_BAABIS010000001.1"/>
</dbReference>
<name>A0ABP9DR56_9ACTN</name>
<sequence length="289" mass="31469">MTAELSQRLLDRFGPAGLRRPDAEELAATAVPGETAALLAAAGLPVQVGPYFTTAADDPVTLAAYAEQIGLDPADRPEADWARLGTDRGAELCVDGQGRVWAVYLAFPEPPVLVDTSLAAFLDNLCELDETLRALAATDVPDEVFRLFSAVESRMRATDLRAFEDDELWWPRVLEDVRHTRGVPGYAAFKYRGPKGEPEIVTADGSLALHPEEALWSRLGGSGVDPEDVLEVYTELQACFMPGHYCSVWLARTFPNAEFSHSYDYGDTAAEREAGIRELATALAEEPRG</sequence>
<dbReference type="InterPro" id="IPR032722">
    <property type="entry name" value="Deaminase_XOO_2897"/>
</dbReference>
<comment type="caution">
    <text evidence="1">The sequence shown here is derived from an EMBL/GenBank/DDBJ whole genome shotgun (WGS) entry which is preliminary data.</text>
</comment>
<protein>
    <recommendedName>
        <fullName evidence="3">Knr4/Smi1-like domain-containing protein</fullName>
    </recommendedName>
</protein>
<evidence type="ECO:0000313" key="2">
    <source>
        <dbReference type="Proteomes" id="UP001501752"/>
    </source>
</evidence>
<dbReference type="EMBL" id="BAABIS010000001">
    <property type="protein sequence ID" value="GAA4857468.1"/>
    <property type="molecule type" value="Genomic_DNA"/>
</dbReference>
<dbReference type="InterPro" id="IPR025851">
    <property type="entry name" value="SUKH-4"/>
</dbReference>
<keyword evidence="2" id="KW-1185">Reference proteome</keyword>
<gene>
    <name evidence="1" type="ORF">GCM10023235_38900</name>
</gene>
<dbReference type="Proteomes" id="UP001501752">
    <property type="component" value="Unassembled WGS sequence"/>
</dbReference>
<evidence type="ECO:0000313" key="1">
    <source>
        <dbReference type="EMBL" id="GAA4857468.1"/>
    </source>
</evidence>
<evidence type="ECO:0008006" key="3">
    <source>
        <dbReference type="Google" id="ProtNLM"/>
    </source>
</evidence>
<dbReference type="Pfam" id="PF14440">
    <property type="entry name" value="XOO_2897-deam"/>
    <property type="match status" value="1"/>
</dbReference>
<reference evidence="2" key="1">
    <citation type="journal article" date="2019" name="Int. J. Syst. Evol. Microbiol.">
        <title>The Global Catalogue of Microorganisms (GCM) 10K type strain sequencing project: providing services to taxonomists for standard genome sequencing and annotation.</title>
        <authorList>
            <consortium name="The Broad Institute Genomics Platform"/>
            <consortium name="The Broad Institute Genome Sequencing Center for Infectious Disease"/>
            <person name="Wu L."/>
            <person name="Ma J."/>
        </authorList>
    </citation>
    <scope>NUCLEOTIDE SEQUENCE [LARGE SCALE GENOMIC DNA]</scope>
    <source>
        <strain evidence="2">JCM 13006</strain>
    </source>
</reference>
<accession>A0ABP9DR56</accession>
<proteinExistence type="predicted"/>
<dbReference type="Pfam" id="PF14435">
    <property type="entry name" value="SUKH-4"/>
    <property type="match status" value="1"/>
</dbReference>